<dbReference type="Gene3D" id="1.10.8.20">
    <property type="entry name" value="N-terminal domain of phosphatidylinositol transfer protein sec14p"/>
    <property type="match status" value="1"/>
</dbReference>
<dbReference type="PROSITE" id="PS50191">
    <property type="entry name" value="CRAL_TRIO"/>
    <property type="match status" value="1"/>
</dbReference>
<dbReference type="InterPro" id="IPR036865">
    <property type="entry name" value="CRAL-TRIO_dom_sf"/>
</dbReference>
<dbReference type="Pfam" id="PF00650">
    <property type="entry name" value="CRAL_TRIO"/>
    <property type="match status" value="1"/>
</dbReference>
<protein>
    <recommendedName>
        <fullName evidence="1">CRAL-TRIO domain-containing protein</fullName>
    </recommendedName>
</protein>
<sequence length="304" mass="34861">MGVLTEQQIATGEKCMTVANTQLLQPEVECFSRFFAPPAAPTNEEVECLKELRMLMKEDDEIQDSGVEQTDEFLLGFIRGKSCKTEKAFKVLKNYVHVRKVKYNKFFKSLKPRNIEYLFDTEKHPRFCGVLKHTDHKGRAVAVMMASKFNPRVQKGEDAIQATIIAGQELLVTDAGPRNGLVVVVDAAGFGFRHAREVTLPRIYMLLQVFLSSYPIKYKGIHILNNTYLFDTILTLVKQLIPKKLRDRIHLHGSNFASLHEHVPPEILPEHFGGYLKGDDAFDLEYEQSVFDRSDYYEKMAQNW</sequence>
<evidence type="ECO:0000313" key="2">
    <source>
        <dbReference type="EMBL" id="CAL8074177.1"/>
    </source>
</evidence>
<dbReference type="PANTHER" id="PTHR10174">
    <property type="entry name" value="ALPHA-TOCOPHEROL TRANSFER PROTEIN-RELATED"/>
    <property type="match status" value="1"/>
</dbReference>
<organism evidence="2 3">
    <name type="scientific">Orchesella dallaii</name>
    <dbReference type="NCBI Taxonomy" id="48710"/>
    <lineage>
        <taxon>Eukaryota</taxon>
        <taxon>Metazoa</taxon>
        <taxon>Ecdysozoa</taxon>
        <taxon>Arthropoda</taxon>
        <taxon>Hexapoda</taxon>
        <taxon>Collembola</taxon>
        <taxon>Entomobryomorpha</taxon>
        <taxon>Entomobryoidea</taxon>
        <taxon>Orchesellidae</taxon>
        <taxon>Orchesellinae</taxon>
        <taxon>Orchesella</taxon>
    </lineage>
</organism>
<dbReference type="SUPFAM" id="SSF46938">
    <property type="entry name" value="CRAL/TRIO N-terminal domain"/>
    <property type="match status" value="1"/>
</dbReference>
<evidence type="ECO:0000259" key="1">
    <source>
        <dbReference type="PROSITE" id="PS50191"/>
    </source>
</evidence>
<dbReference type="PRINTS" id="PR00180">
    <property type="entry name" value="CRETINALDHBP"/>
</dbReference>
<accession>A0ABP1PUK4</accession>
<dbReference type="Proteomes" id="UP001642540">
    <property type="component" value="Unassembled WGS sequence"/>
</dbReference>
<dbReference type="PANTHER" id="PTHR10174:SF208">
    <property type="entry name" value="CRAL-TRIO DOMAIN-CONTAINING PROTEIN DDB_G0278031"/>
    <property type="match status" value="1"/>
</dbReference>
<name>A0ABP1PUK4_9HEXA</name>
<dbReference type="Gene3D" id="3.40.525.10">
    <property type="entry name" value="CRAL-TRIO lipid binding domain"/>
    <property type="match status" value="1"/>
</dbReference>
<gene>
    <name evidence="2" type="ORF">ODALV1_LOCUS2818</name>
</gene>
<dbReference type="EMBL" id="CAXLJM020000007">
    <property type="protein sequence ID" value="CAL8074177.1"/>
    <property type="molecule type" value="Genomic_DNA"/>
</dbReference>
<comment type="caution">
    <text evidence="2">The sequence shown here is derived from an EMBL/GenBank/DDBJ whole genome shotgun (WGS) entry which is preliminary data.</text>
</comment>
<dbReference type="SMART" id="SM00516">
    <property type="entry name" value="SEC14"/>
    <property type="match status" value="1"/>
</dbReference>
<dbReference type="SUPFAM" id="SSF52087">
    <property type="entry name" value="CRAL/TRIO domain"/>
    <property type="match status" value="1"/>
</dbReference>
<proteinExistence type="predicted"/>
<dbReference type="CDD" id="cd00170">
    <property type="entry name" value="SEC14"/>
    <property type="match status" value="1"/>
</dbReference>
<keyword evidence="3" id="KW-1185">Reference proteome</keyword>
<dbReference type="InterPro" id="IPR036273">
    <property type="entry name" value="CRAL/TRIO_N_dom_sf"/>
</dbReference>
<dbReference type="Gene3D" id="1.20.5.1200">
    <property type="entry name" value="Alpha-tocopherol transfer"/>
    <property type="match status" value="1"/>
</dbReference>
<evidence type="ECO:0000313" key="3">
    <source>
        <dbReference type="Proteomes" id="UP001642540"/>
    </source>
</evidence>
<reference evidence="2 3" key="1">
    <citation type="submission" date="2024-08" db="EMBL/GenBank/DDBJ databases">
        <authorList>
            <person name="Cucini C."/>
            <person name="Frati F."/>
        </authorList>
    </citation>
    <scope>NUCLEOTIDE SEQUENCE [LARGE SCALE GENOMIC DNA]</scope>
</reference>
<feature type="domain" description="CRAL-TRIO" evidence="1">
    <location>
        <begin position="129"/>
        <end position="280"/>
    </location>
</feature>
<dbReference type="InterPro" id="IPR001251">
    <property type="entry name" value="CRAL-TRIO_dom"/>
</dbReference>